<dbReference type="AlphaFoldDB" id="A0A9P8S7R4"/>
<proteinExistence type="predicted"/>
<feature type="region of interest" description="Disordered" evidence="1">
    <location>
        <begin position="1"/>
        <end position="21"/>
    </location>
</feature>
<name>A0A9P8S7R4_9HYPO</name>
<accession>A0A9P8S7R4</accession>
<evidence type="ECO:0000313" key="3">
    <source>
        <dbReference type="Proteomes" id="UP000764110"/>
    </source>
</evidence>
<comment type="caution">
    <text evidence="2">The sequence shown here is derived from an EMBL/GenBank/DDBJ whole genome shotgun (WGS) entry which is preliminary data.</text>
</comment>
<feature type="region of interest" description="Disordered" evidence="1">
    <location>
        <begin position="45"/>
        <end position="66"/>
    </location>
</feature>
<organism evidence="2 3">
    <name type="scientific">Metarhizium humberi</name>
    <dbReference type="NCBI Taxonomy" id="2596975"/>
    <lineage>
        <taxon>Eukaryota</taxon>
        <taxon>Fungi</taxon>
        <taxon>Dikarya</taxon>
        <taxon>Ascomycota</taxon>
        <taxon>Pezizomycotina</taxon>
        <taxon>Sordariomycetes</taxon>
        <taxon>Hypocreomycetidae</taxon>
        <taxon>Hypocreales</taxon>
        <taxon>Clavicipitaceae</taxon>
        <taxon>Metarhizium</taxon>
    </lineage>
</organism>
<evidence type="ECO:0000256" key="1">
    <source>
        <dbReference type="SAM" id="MobiDB-lite"/>
    </source>
</evidence>
<keyword evidence="3" id="KW-1185">Reference proteome</keyword>
<protein>
    <submittedName>
        <fullName evidence="2">Uncharacterized protein</fullName>
    </submittedName>
</protein>
<sequence>MMSSTVQENGEPQTIETSEGSMIVSSDLLMVSRAVANANLANISDTNDEVNSSTSPEARLSSSTLTSPDVLRDGVVSVQAESQVMRYPETNGVEFHAPSHYKDGENWAIDPQHWIRRQPHHLHPETHLQRDVDVAVGSPSKISACGIARDDIWWLVSTITDYFNFDRVKPILKAALADGLQSSDLLTWISLLLLPARPVIRDAAHQRAAIITIDGDPNRPMAVKGLTNTGPKTITVNISTSDDTSVAEREAEKARITHQNALPSWMSYSTVTGESFSGTSGVGISAGNQGKVNKAAIPNTLADTSTSVEIDDYFEKLKAEQAAIMAQRSIQDEGDEDFVSDDEGDDDEFEDVQAIGKNSNVVLMGFVMIFQNAKLEVMAKRVEMDEVSNEASSNGDLVEMKHEPQFDRGPWLPKSSQVSKTLHSLPVTDFQEYAIRCNLTMPRTEWNYFSLKFQDPEDPEPANEDQLCRICHALVERINIFPTISLRHQDGYLQVLLDRVEPHTLGRETKTTLSIGADAAGIERADVTSGFKIVCVDVVGTSTVDTLCQGAKRRSGLEILTLQVTLAMQATADRAECCYLPGYPASVPLAPFK</sequence>
<gene>
    <name evidence="2" type="ORF">MHUMG1_05746</name>
</gene>
<dbReference type="Proteomes" id="UP000764110">
    <property type="component" value="Unassembled WGS sequence"/>
</dbReference>
<dbReference type="EMBL" id="JACEFI010000009">
    <property type="protein sequence ID" value="KAH0596628.1"/>
    <property type="molecule type" value="Genomic_DNA"/>
</dbReference>
<evidence type="ECO:0000313" key="2">
    <source>
        <dbReference type="EMBL" id="KAH0596628.1"/>
    </source>
</evidence>
<reference evidence="2 3" key="1">
    <citation type="submission" date="2020-07" db="EMBL/GenBank/DDBJ databases">
        <title>Metarhizium humberi genome.</title>
        <authorList>
            <person name="Lysoe E."/>
        </authorList>
    </citation>
    <scope>NUCLEOTIDE SEQUENCE [LARGE SCALE GENOMIC DNA]</scope>
    <source>
        <strain evidence="2 3">ESALQ1638</strain>
    </source>
</reference>